<feature type="compositionally biased region" description="Basic and acidic residues" evidence="1">
    <location>
        <begin position="111"/>
        <end position="129"/>
    </location>
</feature>
<name>A0ABR3GLY1_9PEZI</name>
<feature type="region of interest" description="Disordered" evidence="1">
    <location>
        <begin position="53"/>
        <end position="166"/>
    </location>
</feature>
<dbReference type="Proteomes" id="UP001447188">
    <property type="component" value="Unassembled WGS sequence"/>
</dbReference>
<feature type="region of interest" description="Disordered" evidence="1">
    <location>
        <begin position="178"/>
        <end position="199"/>
    </location>
</feature>
<sequence>MDKLTSHIPFIKTSQGVGDCLAIQEPRIFASLFYHTIPGLPRPTFLHSMSAQDLAPGSQAGTPHNPHIHSLSTEDRNHNSDVDHNSFSSNDKKNHAFRTSETNLAAGGRAADPRTDHSPVSRKEIKRQVDQMGVETAGLGKAPETPGSAAAGGGTPNVPTGRQHLFDGFSPLLHWEQKMAVPDSETTGSEDTLSKVKGH</sequence>
<evidence type="ECO:0000256" key="1">
    <source>
        <dbReference type="SAM" id="MobiDB-lite"/>
    </source>
</evidence>
<comment type="caution">
    <text evidence="2">The sequence shown here is derived from an EMBL/GenBank/DDBJ whole genome shotgun (WGS) entry which is preliminary data.</text>
</comment>
<reference evidence="2 3" key="1">
    <citation type="submission" date="2024-02" db="EMBL/GenBank/DDBJ databases">
        <title>Discinaceae phylogenomics.</title>
        <authorList>
            <person name="Dirks A.C."/>
            <person name="James T.Y."/>
        </authorList>
    </citation>
    <scope>NUCLEOTIDE SEQUENCE [LARGE SCALE GENOMIC DNA]</scope>
    <source>
        <strain evidence="2 3">ACD0624</strain>
    </source>
</reference>
<evidence type="ECO:0000313" key="2">
    <source>
        <dbReference type="EMBL" id="KAL0636936.1"/>
    </source>
</evidence>
<accession>A0ABR3GLY1</accession>
<organism evidence="2 3">
    <name type="scientific">Discina gigas</name>
    <dbReference type="NCBI Taxonomy" id="1032678"/>
    <lineage>
        <taxon>Eukaryota</taxon>
        <taxon>Fungi</taxon>
        <taxon>Dikarya</taxon>
        <taxon>Ascomycota</taxon>
        <taxon>Pezizomycotina</taxon>
        <taxon>Pezizomycetes</taxon>
        <taxon>Pezizales</taxon>
        <taxon>Discinaceae</taxon>
        <taxon>Discina</taxon>
    </lineage>
</organism>
<dbReference type="EMBL" id="JBBBZM010000041">
    <property type="protein sequence ID" value="KAL0636936.1"/>
    <property type="molecule type" value="Genomic_DNA"/>
</dbReference>
<proteinExistence type="predicted"/>
<evidence type="ECO:0000313" key="3">
    <source>
        <dbReference type="Proteomes" id="UP001447188"/>
    </source>
</evidence>
<keyword evidence="3" id="KW-1185">Reference proteome</keyword>
<protein>
    <submittedName>
        <fullName evidence="2">Uncharacterized protein</fullName>
    </submittedName>
</protein>
<gene>
    <name evidence="2" type="ORF">Q9L58_004038</name>
</gene>
<feature type="compositionally biased region" description="Basic and acidic residues" evidence="1">
    <location>
        <begin position="72"/>
        <end position="94"/>
    </location>
</feature>